<keyword evidence="4" id="KW-0418">Kinase</keyword>
<keyword evidence="6" id="KW-0119">Carbohydrate metabolism</keyword>
<feature type="domain" description="Four-carbon acid sugar kinase nucleotide binding" evidence="8">
    <location>
        <begin position="212"/>
        <end position="352"/>
    </location>
</feature>
<dbReference type="InterPro" id="IPR031475">
    <property type="entry name" value="NBD_C"/>
</dbReference>
<keyword evidence="5" id="KW-0067">ATP-binding</keyword>
<keyword evidence="2" id="KW-0808">Transferase</keyword>
<dbReference type="Gene3D" id="3.40.50.10840">
    <property type="entry name" value="Putative sugar-binding, N-terminal domain"/>
    <property type="match status" value="1"/>
</dbReference>
<dbReference type="Pfam" id="PF17042">
    <property type="entry name" value="NBD_C"/>
    <property type="match status" value="1"/>
</dbReference>
<comment type="caution">
    <text evidence="9">The sequence shown here is derived from an EMBL/GenBank/DDBJ whole genome shotgun (WGS) entry which is preliminary data.</text>
</comment>
<evidence type="ECO:0000256" key="6">
    <source>
        <dbReference type="ARBA" id="ARBA00023277"/>
    </source>
</evidence>
<dbReference type="Gene3D" id="3.40.980.20">
    <property type="entry name" value="Four-carbon acid sugar kinase, nucleotide binding domain"/>
    <property type="match status" value="1"/>
</dbReference>
<comment type="similarity">
    <text evidence="1">Belongs to the four-carbon acid sugar kinase family.</text>
</comment>
<reference evidence="9 10" key="1">
    <citation type="submission" date="2015-07" db="EMBL/GenBank/DDBJ databases">
        <title>A draft genome sequence of Mycobacterium wolinskyi.</title>
        <authorList>
            <person name="de Man T.J."/>
            <person name="Perry K.A."/>
            <person name="Coulliette A.D."/>
            <person name="Jensen B."/>
            <person name="Toney N.C."/>
            <person name="Limbago B.M."/>
            <person name="Noble-Wang J."/>
        </authorList>
    </citation>
    <scope>NUCLEOTIDE SEQUENCE [LARGE SCALE GENOMIC DNA]</scope>
    <source>
        <strain evidence="9 10">CDC_01</strain>
    </source>
</reference>
<proteinExistence type="inferred from homology"/>
<evidence type="ECO:0000256" key="5">
    <source>
        <dbReference type="ARBA" id="ARBA00022840"/>
    </source>
</evidence>
<dbReference type="InterPro" id="IPR010737">
    <property type="entry name" value="4-carb_acid_sugar_kinase_N"/>
</dbReference>
<dbReference type="AlphaFoldDB" id="A0A132PK01"/>
<dbReference type="Proteomes" id="UP000070612">
    <property type="component" value="Unassembled WGS sequence"/>
</dbReference>
<dbReference type="EMBL" id="LGTW01000012">
    <property type="protein sequence ID" value="KWX22666.1"/>
    <property type="molecule type" value="Genomic_DNA"/>
</dbReference>
<evidence type="ECO:0000259" key="7">
    <source>
        <dbReference type="Pfam" id="PF07005"/>
    </source>
</evidence>
<feature type="domain" description="Four-carbon acid sugar kinase N-terminal" evidence="7">
    <location>
        <begin position="12"/>
        <end position="143"/>
    </location>
</feature>
<protein>
    <recommendedName>
        <fullName evidence="11">4-hydroxythreonine-4-phosphate dehydrogenase</fullName>
    </recommendedName>
</protein>
<evidence type="ECO:0000313" key="10">
    <source>
        <dbReference type="Proteomes" id="UP000070612"/>
    </source>
</evidence>
<dbReference type="InterPro" id="IPR042213">
    <property type="entry name" value="NBD_C_sf"/>
</dbReference>
<keyword evidence="10" id="KW-1185">Reference proteome</keyword>
<evidence type="ECO:0000313" key="9">
    <source>
        <dbReference type="EMBL" id="KWX22666.1"/>
    </source>
</evidence>
<dbReference type="STRING" id="59750.AWC31_15515"/>
<evidence type="ECO:0000259" key="8">
    <source>
        <dbReference type="Pfam" id="PF17042"/>
    </source>
</evidence>
<dbReference type="GO" id="GO:0005524">
    <property type="term" value="F:ATP binding"/>
    <property type="evidence" value="ECO:0007669"/>
    <property type="project" value="UniProtKB-KW"/>
</dbReference>
<dbReference type="Pfam" id="PF07005">
    <property type="entry name" value="SBD_N"/>
    <property type="match status" value="1"/>
</dbReference>
<evidence type="ECO:0000256" key="1">
    <source>
        <dbReference type="ARBA" id="ARBA00005715"/>
    </source>
</evidence>
<keyword evidence="3" id="KW-0547">Nucleotide-binding</keyword>
<evidence type="ECO:0000256" key="3">
    <source>
        <dbReference type="ARBA" id="ARBA00022741"/>
    </source>
</evidence>
<gene>
    <name evidence="9" type="ORF">AFM11_19430</name>
</gene>
<sequence>MRGSVAVMTAIHVLADDLSGAAEVAGGFLGRESDLLLRLGDGPNSAGVTVVDLNTRTMTESDAMRTVGEALDGLAAGTRVVKKIDSLLRGHIRAEVAVLAERGPVTVAVALPALQRRTAGGVLYVGDTPLHETDAWHAEPTGPPRSVAELFDGLTGVTVRDAVTDADLDEIVEAGGPGVQLVGTAALTAAVARTLPVAATPSIRRRSARAVLTVVGTAAPVAQKQISELDPAGIATVVIDSRALLHDKADPEPVHRALERGAAVVTVGGPVEPAETSAVSRALAAFVAAVQAHTPPDLVLTGGETARAVVDAIGISSLRPVNQIHHGAVVSVAPDGRCVVTRPGSFGDTDSLAAIVRYLTQRNEEDS</sequence>
<accession>A0A132PK01</accession>
<organism evidence="9 10">
    <name type="scientific">Mycolicibacterium wolinskyi</name>
    <dbReference type="NCBI Taxonomy" id="59750"/>
    <lineage>
        <taxon>Bacteria</taxon>
        <taxon>Bacillati</taxon>
        <taxon>Actinomycetota</taxon>
        <taxon>Actinomycetes</taxon>
        <taxon>Mycobacteriales</taxon>
        <taxon>Mycobacteriaceae</taxon>
        <taxon>Mycolicibacterium</taxon>
    </lineage>
</organism>
<evidence type="ECO:0008006" key="11">
    <source>
        <dbReference type="Google" id="ProtNLM"/>
    </source>
</evidence>
<name>A0A132PK01_9MYCO</name>
<evidence type="ECO:0000256" key="2">
    <source>
        <dbReference type="ARBA" id="ARBA00022679"/>
    </source>
</evidence>
<evidence type="ECO:0000256" key="4">
    <source>
        <dbReference type="ARBA" id="ARBA00022777"/>
    </source>
</evidence>
<dbReference type="PATRIC" id="fig|59750.3.peg.1219"/>
<dbReference type="InterPro" id="IPR037051">
    <property type="entry name" value="4-carb_acid_sugar_kinase_N_sf"/>
</dbReference>
<dbReference type="GO" id="GO:0016301">
    <property type="term" value="F:kinase activity"/>
    <property type="evidence" value="ECO:0007669"/>
    <property type="project" value="UniProtKB-KW"/>
</dbReference>
<dbReference type="SUPFAM" id="SSF142764">
    <property type="entry name" value="YgbK-like"/>
    <property type="match status" value="1"/>
</dbReference>